<sequence>MKKRLLVANQHVVLGELIITNMDFPWVLGSFVAYAEFEKYKELFALEIYLTTEIDDIEERLDHGIDSLEEELERLESAKEKVESETQSLNLVSLDPESNEEVRILTIHIDKDKFDYR</sequence>
<dbReference type="KEGG" id="ome:OLMES_1334"/>
<evidence type="ECO:0000313" key="3">
    <source>
        <dbReference type="Proteomes" id="UP000196027"/>
    </source>
</evidence>
<proteinExistence type="predicted"/>
<feature type="coiled-coil region" evidence="1">
    <location>
        <begin position="58"/>
        <end position="92"/>
    </location>
</feature>
<organism evidence="2 3">
    <name type="scientific">Oleiphilus messinensis</name>
    <dbReference type="NCBI Taxonomy" id="141451"/>
    <lineage>
        <taxon>Bacteria</taxon>
        <taxon>Pseudomonadati</taxon>
        <taxon>Pseudomonadota</taxon>
        <taxon>Gammaproteobacteria</taxon>
        <taxon>Oceanospirillales</taxon>
        <taxon>Oleiphilaceae</taxon>
        <taxon>Oleiphilus</taxon>
    </lineage>
</organism>
<keyword evidence="1" id="KW-0175">Coiled coil</keyword>
<dbReference type="EMBL" id="CP021425">
    <property type="protein sequence ID" value="ARU55412.1"/>
    <property type="molecule type" value="Genomic_DNA"/>
</dbReference>
<gene>
    <name evidence="2" type="ORF">OLMES_1334</name>
</gene>
<evidence type="ECO:0000256" key="1">
    <source>
        <dbReference type="SAM" id="Coils"/>
    </source>
</evidence>
<dbReference type="AlphaFoldDB" id="A0A1Y0I4L5"/>
<evidence type="ECO:0000313" key="2">
    <source>
        <dbReference type="EMBL" id="ARU55412.1"/>
    </source>
</evidence>
<dbReference type="RefSeq" id="WP_087460525.1">
    <property type="nucleotide sequence ID" value="NZ_CP021425.1"/>
</dbReference>
<reference evidence="2 3" key="1">
    <citation type="submission" date="2017-05" db="EMBL/GenBank/DDBJ databases">
        <title>Genomic insights into alkan degradation activity of Oleiphilus messinensis.</title>
        <authorList>
            <person name="Kozyavkin S.A."/>
            <person name="Slesarev A.I."/>
            <person name="Golyshin P.N."/>
            <person name="Korzhenkov A."/>
            <person name="Golyshina O.N."/>
            <person name="Toshchakov S.V."/>
        </authorList>
    </citation>
    <scope>NUCLEOTIDE SEQUENCE [LARGE SCALE GENOMIC DNA]</scope>
    <source>
        <strain evidence="2 3">ME102</strain>
    </source>
</reference>
<dbReference type="Proteomes" id="UP000196027">
    <property type="component" value="Chromosome"/>
</dbReference>
<keyword evidence="3" id="KW-1185">Reference proteome</keyword>
<protein>
    <submittedName>
        <fullName evidence="2">Uncharacterized protein</fullName>
    </submittedName>
</protein>
<dbReference type="OrthoDB" id="3394546at2"/>
<name>A0A1Y0I4L5_9GAMM</name>
<accession>A0A1Y0I4L5</accession>